<organism evidence="1 2">
    <name type="scientific">Anthropogastromicrobium aceti</name>
    <dbReference type="NCBI Taxonomy" id="2981768"/>
    <lineage>
        <taxon>Bacteria</taxon>
        <taxon>Bacillati</taxon>
        <taxon>Bacillota</taxon>
        <taxon>Clostridia</taxon>
        <taxon>Lachnospirales</taxon>
        <taxon>Lachnospiraceae</taxon>
        <taxon>Anthropogastromicrobium</taxon>
    </lineage>
</organism>
<proteinExistence type="predicted"/>
<name>A0AAE3E3N3_9FIRM</name>
<dbReference type="AlphaFoldDB" id="A0AAE3E3N3"/>
<dbReference type="EMBL" id="JAJEQN010000017">
    <property type="protein sequence ID" value="MCC2221587.1"/>
    <property type="molecule type" value="Genomic_DNA"/>
</dbReference>
<accession>A0AAE3E3N3</accession>
<gene>
    <name evidence="1" type="ORF">LKD48_08060</name>
</gene>
<comment type="caution">
    <text evidence="1">The sequence shown here is derived from an EMBL/GenBank/DDBJ whole genome shotgun (WGS) entry which is preliminary data.</text>
</comment>
<evidence type="ECO:0000313" key="2">
    <source>
        <dbReference type="Proteomes" id="UP001198200"/>
    </source>
</evidence>
<dbReference type="Proteomes" id="UP001198200">
    <property type="component" value="Unassembled WGS sequence"/>
</dbReference>
<sequence length="53" mass="6076">MWLIVFMIIIIAAVIVCFSLAAAAKNAEMISQLWLEKQHIKQEILCTNKTKEE</sequence>
<reference evidence="1 2" key="1">
    <citation type="submission" date="2021-10" db="EMBL/GenBank/DDBJ databases">
        <title>Anaerobic single-cell dispensing facilitates the cultivation of human gut bacteria.</title>
        <authorList>
            <person name="Afrizal A."/>
        </authorList>
    </citation>
    <scope>NUCLEOTIDE SEQUENCE [LARGE SCALE GENOMIC DNA]</scope>
    <source>
        <strain evidence="1 2">CLA-AA-H224</strain>
    </source>
</reference>
<protein>
    <submittedName>
        <fullName evidence="1">Uncharacterized protein</fullName>
    </submittedName>
</protein>
<evidence type="ECO:0000313" key="1">
    <source>
        <dbReference type="EMBL" id="MCC2221587.1"/>
    </source>
</evidence>
<dbReference type="RefSeq" id="WP_308731696.1">
    <property type="nucleotide sequence ID" value="NZ_JAJEQN010000017.1"/>
</dbReference>
<keyword evidence="2" id="KW-1185">Reference proteome</keyword>